<sequence>MNAESPNDITQFMENMDYYFEFNFVVHRRCIPWGQRAKYQGTHRGCRETLRQNYCEYFNFKPQIQHRIQYFYMHEGFRQINVDIRFQMGVSDVMMSLVRILNNVLPDTFFVLDVRNEAQPLQIYHRTVLLPVDIHQSSKTNSKLIEGTLKDKRLICGDFPGTKSLIWSSGSSQNLILRRFGRTRRSRDSTHINYYFEYSKSSQIEFVEVDLPVSARNLQAMCSAMVVTQTTKKPALELDIESDDHLVIIKPTANICGNSWRTDCSRSELELILPLKHSPFLVMNESDARMFASVINSEHPAGMIFGIAEDEKDPTLRPNAPIRRKFYEKISQSRFKSFKI</sequence>
<dbReference type="AlphaFoldDB" id="A0A225WSL9"/>
<accession>A0A225WSL9</accession>
<dbReference type="STRING" id="4795.A0A225WSL9"/>
<proteinExistence type="predicted"/>
<name>A0A225WSL9_9STRA</name>
<keyword evidence="2" id="KW-1185">Reference proteome</keyword>
<evidence type="ECO:0000313" key="2">
    <source>
        <dbReference type="Proteomes" id="UP000198211"/>
    </source>
</evidence>
<organism evidence="1 2">
    <name type="scientific">Phytophthora megakarya</name>
    <dbReference type="NCBI Taxonomy" id="4795"/>
    <lineage>
        <taxon>Eukaryota</taxon>
        <taxon>Sar</taxon>
        <taxon>Stramenopiles</taxon>
        <taxon>Oomycota</taxon>
        <taxon>Peronosporomycetes</taxon>
        <taxon>Peronosporales</taxon>
        <taxon>Peronosporaceae</taxon>
        <taxon>Phytophthora</taxon>
    </lineage>
</organism>
<evidence type="ECO:0000313" key="1">
    <source>
        <dbReference type="EMBL" id="OWZ20625.1"/>
    </source>
</evidence>
<reference evidence="2" key="1">
    <citation type="submission" date="2017-03" db="EMBL/GenBank/DDBJ databases">
        <title>Phytopthora megakarya and P. palmivora, two closely related causual agents of cacao black pod achieved similar genome size and gene model numbers by different mechanisms.</title>
        <authorList>
            <person name="Ali S."/>
            <person name="Shao J."/>
            <person name="Larry D.J."/>
            <person name="Kronmiller B."/>
            <person name="Shen D."/>
            <person name="Strem M.D."/>
            <person name="Melnick R.L."/>
            <person name="Guiltinan M.J."/>
            <person name="Tyler B.M."/>
            <person name="Meinhardt L.W."/>
            <person name="Bailey B.A."/>
        </authorList>
    </citation>
    <scope>NUCLEOTIDE SEQUENCE [LARGE SCALE GENOMIC DNA]</scope>
    <source>
        <strain evidence="2">zdho120</strain>
    </source>
</reference>
<protein>
    <submittedName>
        <fullName evidence="1">Uncharacterized protein</fullName>
    </submittedName>
</protein>
<comment type="caution">
    <text evidence="1">The sequence shown here is derived from an EMBL/GenBank/DDBJ whole genome shotgun (WGS) entry which is preliminary data.</text>
</comment>
<gene>
    <name evidence="1" type="ORF">PHMEG_0004937</name>
</gene>
<dbReference type="Proteomes" id="UP000198211">
    <property type="component" value="Unassembled WGS sequence"/>
</dbReference>
<dbReference type="EMBL" id="NBNE01000305">
    <property type="protein sequence ID" value="OWZ20625.1"/>
    <property type="molecule type" value="Genomic_DNA"/>
</dbReference>